<keyword evidence="2" id="KW-0547">Nucleotide-binding</keyword>
<dbReference type="InterPro" id="IPR027417">
    <property type="entry name" value="P-loop_NTPase"/>
</dbReference>
<protein>
    <recommendedName>
        <fullName evidence="3">AIG1-type G domain-containing protein</fullName>
    </recommendedName>
</protein>
<keyword evidence="5" id="KW-1185">Reference proteome</keyword>
<dbReference type="Ensembl" id="ENSPEMT00000036371.1">
    <property type="protein sequence ID" value="ENSPEMP00000032109.1"/>
    <property type="gene ID" value="ENSPEMG00000025787.1"/>
</dbReference>
<evidence type="ECO:0000259" key="3">
    <source>
        <dbReference type="Pfam" id="PF04548"/>
    </source>
</evidence>
<reference evidence="4" key="2">
    <citation type="submission" date="2025-08" db="UniProtKB">
        <authorList>
            <consortium name="Ensembl"/>
        </authorList>
    </citation>
    <scope>IDENTIFICATION</scope>
</reference>
<dbReference type="Pfam" id="PF04548">
    <property type="entry name" value="AIG1"/>
    <property type="match status" value="1"/>
</dbReference>
<dbReference type="SUPFAM" id="SSF52540">
    <property type="entry name" value="P-loop containing nucleoside triphosphate hydrolases"/>
    <property type="match status" value="1"/>
</dbReference>
<reference evidence="4 5" key="1">
    <citation type="submission" date="2018-10" db="EMBL/GenBank/DDBJ databases">
        <title>Improved assembly of the deer mouse Peromyscus maniculatus genome.</title>
        <authorList>
            <person name="Lassance J.-M."/>
            <person name="Hoekstra H.E."/>
        </authorList>
    </citation>
    <scope>NUCLEOTIDE SEQUENCE [LARGE SCALE GENOMIC DNA]</scope>
</reference>
<evidence type="ECO:0000256" key="1">
    <source>
        <dbReference type="ARBA" id="ARBA00008535"/>
    </source>
</evidence>
<comment type="similarity">
    <text evidence="1">Belongs to the TRAFAC class TrmE-Era-EngA-EngB-Septin-like GTPase superfamily. AIG1/Toc34/Toc159-like paraseptin GTPase family. IAN subfamily.</text>
</comment>
<evidence type="ECO:0000313" key="5">
    <source>
        <dbReference type="Proteomes" id="UP000694547"/>
    </source>
</evidence>
<feature type="domain" description="AIG1-type G" evidence="3">
    <location>
        <begin position="37"/>
        <end position="74"/>
    </location>
</feature>
<proteinExistence type="inferred from homology"/>
<dbReference type="Proteomes" id="UP000694547">
    <property type="component" value="Chromosome 3"/>
</dbReference>
<organism evidence="4 5">
    <name type="scientific">Peromyscus maniculatus bairdii</name>
    <name type="common">Prairie deer mouse</name>
    <dbReference type="NCBI Taxonomy" id="230844"/>
    <lineage>
        <taxon>Eukaryota</taxon>
        <taxon>Metazoa</taxon>
        <taxon>Chordata</taxon>
        <taxon>Craniata</taxon>
        <taxon>Vertebrata</taxon>
        <taxon>Euteleostomi</taxon>
        <taxon>Mammalia</taxon>
        <taxon>Eutheria</taxon>
        <taxon>Euarchontoglires</taxon>
        <taxon>Glires</taxon>
        <taxon>Rodentia</taxon>
        <taxon>Myomorpha</taxon>
        <taxon>Muroidea</taxon>
        <taxon>Cricetidae</taxon>
        <taxon>Neotominae</taxon>
        <taxon>Peromyscus</taxon>
    </lineage>
</organism>
<sequence>WEAEAGGSQTQGQLKEQSEFKASLGNLDSRAPQVPLLRLILVGRTGTGKSATGNSILGQGCFLSKLGAVPVTKGVGGGVGKRVALNNPAK</sequence>
<evidence type="ECO:0000313" key="4">
    <source>
        <dbReference type="Ensembl" id="ENSPEMP00000032109.1"/>
    </source>
</evidence>
<name>A0A8C8UI02_PERMB</name>
<dbReference type="Gene3D" id="3.40.50.300">
    <property type="entry name" value="P-loop containing nucleotide triphosphate hydrolases"/>
    <property type="match status" value="1"/>
</dbReference>
<dbReference type="GO" id="GO:0005525">
    <property type="term" value="F:GTP binding"/>
    <property type="evidence" value="ECO:0007669"/>
    <property type="project" value="InterPro"/>
</dbReference>
<evidence type="ECO:0000256" key="2">
    <source>
        <dbReference type="ARBA" id="ARBA00022741"/>
    </source>
</evidence>
<accession>A0A8C8UI02</accession>
<reference evidence="4" key="3">
    <citation type="submission" date="2025-09" db="UniProtKB">
        <authorList>
            <consortium name="Ensembl"/>
        </authorList>
    </citation>
    <scope>IDENTIFICATION</scope>
</reference>
<dbReference type="AlphaFoldDB" id="A0A8C8UI02"/>
<dbReference type="InterPro" id="IPR006703">
    <property type="entry name" value="G_AIG1"/>
</dbReference>